<dbReference type="Pfam" id="PF07687">
    <property type="entry name" value="M20_dimer"/>
    <property type="match status" value="1"/>
</dbReference>
<evidence type="ECO:0000256" key="4">
    <source>
        <dbReference type="ARBA" id="ARBA00022833"/>
    </source>
</evidence>
<dbReference type="SUPFAM" id="SSF53187">
    <property type="entry name" value="Zn-dependent exopeptidases"/>
    <property type="match status" value="1"/>
</dbReference>
<sequence length="391" mass="42786">MIEKFRKFLIEREKDQFLLLEKLVLQPSYSKNKNDVDSMGKMISHELAELKMSQETVVQSETGNHLIFRSLACKNHDKSILLVGHMDTVFPPESGFDWYREKDDKIFGPGVIDMKGGLVAIIFALKSLDHYGLLTKIPVTVICNSDEEIGSPTSKDLIVEEAKKAIFALVFECGGMNYEIVTGRKGKSGLTLEVTGKAGHAAFAGSVKQSAILELAHKIIAIEQLNDPICQLVVNVGTIEGGIGPNTVPEKASVQIDIRYLSHSDGEACIASIKSIADNCSVIGTKGVLKWKSGRTPMAQSPGNLALFRQIKNMAEKLKIPIKAELRSGVSDANTIATTSLPVVDGMGPIGDCDHSDQEYMIRDSLHLKTLLSAVVIDNGWTEYRQNKKSD</sequence>
<keyword evidence="3 7" id="KW-0378">Hydrolase</keyword>
<dbReference type="AlphaFoldDB" id="S0FZI6"/>
<evidence type="ECO:0000313" key="8">
    <source>
        <dbReference type="Proteomes" id="UP000014216"/>
    </source>
</evidence>
<keyword evidence="8" id="KW-1185">Reference proteome</keyword>
<evidence type="ECO:0000259" key="6">
    <source>
        <dbReference type="Pfam" id="PF07687"/>
    </source>
</evidence>
<dbReference type="InterPro" id="IPR017150">
    <property type="entry name" value="Pept_M20_glutamate_carboxypep"/>
</dbReference>
<evidence type="ECO:0000256" key="3">
    <source>
        <dbReference type="ARBA" id="ARBA00022801"/>
    </source>
</evidence>
<feature type="domain" description="Peptidase M20 dimerisation" evidence="6">
    <location>
        <begin position="182"/>
        <end position="279"/>
    </location>
</feature>
<dbReference type="EC" id="3.4.17.11" evidence="7"/>
<dbReference type="Gene3D" id="3.40.630.10">
    <property type="entry name" value="Zn peptidases"/>
    <property type="match status" value="1"/>
</dbReference>
<accession>S0FZI6</accession>
<keyword evidence="2" id="KW-0479">Metal-binding</keyword>
<feature type="active site" evidence="5">
    <location>
        <position position="87"/>
    </location>
</feature>
<dbReference type="InterPro" id="IPR050072">
    <property type="entry name" value="Peptidase_M20A"/>
</dbReference>
<keyword evidence="7" id="KW-0645">Protease</keyword>
<organism evidence="7 8">
    <name type="scientific">Desulfotignum phosphitoxidans DSM 13687</name>
    <dbReference type="NCBI Taxonomy" id="1286635"/>
    <lineage>
        <taxon>Bacteria</taxon>
        <taxon>Pseudomonadati</taxon>
        <taxon>Thermodesulfobacteriota</taxon>
        <taxon>Desulfobacteria</taxon>
        <taxon>Desulfobacterales</taxon>
        <taxon>Desulfobacteraceae</taxon>
        <taxon>Desulfotignum</taxon>
    </lineage>
</organism>
<dbReference type="SUPFAM" id="SSF55031">
    <property type="entry name" value="Bacterial exopeptidase dimerisation domain"/>
    <property type="match status" value="1"/>
</dbReference>
<evidence type="ECO:0000313" key="7">
    <source>
        <dbReference type="EMBL" id="EMS77372.1"/>
    </source>
</evidence>
<evidence type="ECO:0000256" key="5">
    <source>
        <dbReference type="PIRSR" id="PIRSR037238-1"/>
    </source>
</evidence>
<dbReference type="GO" id="GO:0004180">
    <property type="term" value="F:carboxypeptidase activity"/>
    <property type="evidence" value="ECO:0007669"/>
    <property type="project" value="UniProtKB-KW"/>
</dbReference>
<dbReference type="PROSITE" id="PS00758">
    <property type="entry name" value="ARGE_DAPE_CPG2_1"/>
    <property type="match status" value="1"/>
</dbReference>
<dbReference type="OrthoDB" id="9809784at2"/>
<gene>
    <name evidence="7" type="primary">cpg</name>
    <name evidence="7" type="ORF">Dpo_16c00250</name>
</gene>
<keyword evidence="4" id="KW-0862">Zinc</keyword>
<proteinExistence type="predicted"/>
<keyword evidence="7" id="KW-0121">Carboxypeptidase</keyword>
<comment type="cofactor">
    <cofactor evidence="1">
        <name>Zn(2+)</name>
        <dbReference type="ChEBI" id="CHEBI:29105"/>
    </cofactor>
</comment>
<protein>
    <submittedName>
        <fullName evidence="7">Carboxypeptidase G2</fullName>
        <ecNumber evidence="7">3.4.17.11</ecNumber>
    </submittedName>
</protein>
<name>S0FZI6_9BACT</name>
<dbReference type="InterPro" id="IPR001261">
    <property type="entry name" value="ArgE/DapE_CS"/>
</dbReference>
<evidence type="ECO:0000256" key="1">
    <source>
        <dbReference type="ARBA" id="ARBA00001947"/>
    </source>
</evidence>
<dbReference type="PANTHER" id="PTHR43808:SF9">
    <property type="entry name" value="BLL0789 PROTEIN"/>
    <property type="match status" value="1"/>
</dbReference>
<dbReference type="Pfam" id="PF01546">
    <property type="entry name" value="Peptidase_M20"/>
    <property type="match status" value="1"/>
</dbReference>
<dbReference type="PIRSF" id="PIRSF037238">
    <property type="entry name" value="Carboxypeptidase_G2"/>
    <property type="match status" value="1"/>
</dbReference>
<dbReference type="CDD" id="cd03885">
    <property type="entry name" value="M20_CPDG2"/>
    <property type="match status" value="1"/>
</dbReference>
<comment type="caution">
    <text evidence="7">The sequence shown here is derived from an EMBL/GenBank/DDBJ whole genome shotgun (WGS) entry which is preliminary data.</text>
</comment>
<dbReference type="InterPro" id="IPR002933">
    <property type="entry name" value="Peptidase_M20"/>
</dbReference>
<reference evidence="7 8" key="1">
    <citation type="journal article" date="2013" name="Genome Announc.">
        <title>Draft Genome Sequence of Desulfotignum phosphitoxidans DSM 13687 Strain FiPS-3.</title>
        <authorList>
            <person name="Poehlein A."/>
            <person name="Daniel R."/>
            <person name="Simeonova D.D."/>
        </authorList>
    </citation>
    <scope>NUCLEOTIDE SEQUENCE [LARGE SCALE GENOMIC DNA]</scope>
    <source>
        <strain evidence="7 8">DSM 13687</strain>
    </source>
</reference>
<dbReference type="RefSeq" id="WP_006968616.1">
    <property type="nucleotide sequence ID" value="NZ_APJX01000016.1"/>
</dbReference>
<dbReference type="InterPro" id="IPR036264">
    <property type="entry name" value="Bact_exopeptidase_dim_dom"/>
</dbReference>
<dbReference type="GO" id="GO:0046872">
    <property type="term" value="F:metal ion binding"/>
    <property type="evidence" value="ECO:0007669"/>
    <property type="project" value="UniProtKB-KW"/>
</dbReference>
<dbReference type="EMBL" id="APJX01000016">
    <property type="protein sequence ID" value="EMS77372.1"/>
    <property type="molecule type" value="Genomic_DNA"/>
</dbReference>
<dbReference type="PANTHER" id="PTHR43808">
    <property type="entry name" value="ACETYLORNITHINE DEACETYLASE"/>
    <property type="match status" value="1"/>
</dbReference>
<dbReference type="InterPro" id="IPR011650">
    <property type="entry name" value="Peptidase_M20_dimer"/>
</dbReference>
<dbReference type="Proteomes" id="UP000014216">
    <property type="component" value="Unassembled WGS sequence"/>
</dbReference>
<evidence type="ECO:0000256" key="2">
    <source>
        <dbReference type="ARBA" id="ARBA00022723"/>
    </source>
</evidence>
<dbReference type="Gene3D" id="3.30.70.360">
    <property type="match status" value="1"/>
</dbReference>
<feature type="active site" description="Proton acceptor" evidence="5">
    <location>
        <position position="147"/>
    </location>
</feature>